<proteinExistence type="predicted"/>
<protein>
    <submittedName>
        <fullName evidence="2">Uncharacterized protein</fullName>
    </submittedName>
</protein>
<dbReference type="SUPFAM" id="SSF52374">
    <property type="entry name" value="Nucleotidylyl transferase"/>
    <property type="match status" value="1"/>
</dbReference>
<feature type="region of interest" description="Disordered" evidence="1">
    <location>
        <begin position="46"/>
        <end position="77"/>
    </location>
</feature>
<evidence type="ECO:0000313" key="3">
    <source>
        <dbReference type="Proteomes" id="UP000282674"/>
    </source>
</evidence>
<organism evidence="2 3">
    <name type="scientific">Actinomadura harenae</name>
    <dbReference type="NCBI Taxonomy" id="2483351"/>
    <lineage>
        <taxon>Bacteria</taxon>
        <taxon>Bacillati</taxon>
        <taxon>Actinomycetota</taxon>
        <taxon>Actinomycetes</taxon>
        <taxon>Streptosporangiales</taxon>
        <taxon>Thermomonosporaceae</taxon>
        <taxon>Actinomadura</taxon>
    </lineage>
</organism>
<reference evidence="2 3" key="1">
    <citation type="submission" date="2018-10" db="EMBL/GenBank/DDBJ databases">
        <title>Isolation from soil.</title>
        <authorList>
            <person name="Hu J."/>
        </authorList>
    </citation>
    <scope>NUCLEOTIDE SEQUENCE [LARGE SCALE GENOMIC DNA]</scope>
    <source>
        <strain evidence="2 3">NEAU-Ht49</strain>
    </source>
</reference>
<dbReference type="EMBL" id="RFFG01000131">
    <property type="protein sequence ID" value="RMI36616.1"/>
    <property type="molecule type" value="Genomic_DNA"/>
</dbReference>
<sequence length="77" mass="8326">MPCSAPPPTWAHAPILVNAKRQKLSKRRDKAAVMAARFGGAPRDHVGRCQPVGVPARLDGSRSGRAAMASRRKVRLE</sequence>
<evidence type="ECO:0000313" key="2">
    <source>
        <dbReference type="EMBL" id="RMI36616.1"/>
    </source>
</evidence>
<dbReference type="AlphaFoldDB" id="A0A3M2LHM1"/>
<keyword evidence="3" id="KW-1185">Reference proteome</keyword>
<dbReference type="Proteomes" id="UP000282674">
    <property type="component" value="Unassembled WGS sequence"/>
</dbReference>
<comment type="caution">
    <text evidence="2">The sequence shown here is derived from an EMBL/GenBank/DDBJ whole genome shotgun (WGS) entry which is preliminary data.</text>
</comment>
<evidence type="ECO:0000256" key="1">
    <source>
        <dbReference type="SAM" id="MobiDB-lite"/>
    </source>
</evidence>
<name>A0A3M2LHM1_9ACTN</name>
<gene>
    <name evidence="2" type="ORF">EBO15_38170</name>
</gene>
<accession>A0A3M2LHM1</accession>